<evidence type="ECO:0000259" key="1">
    <source>
        <dbReference type="PROSITE" id="PS51186"/>
    </source>
</evidence>
<gene>
    <name evidence="2" type="ORF">H8696_00755</name>
</gene>
<dbReference type="AlphaFoldDB" id="A0A926HP68"/>
<dbReference type="RefSeq" id="WP_249314271.1">
    <property type="nucleotide sequence ID" value="NZ_JACRSR010000001.1"/>
</dbReference>
<accession>A0A926HP68</accession>
<feature type="domain" description="N-acetyltransferase" evidence="1">
    <location>
        <begin position="16"/>
        <end position="167"/>
    </location>
</feature>
<sequence>MELVKPDAAYRDSFLEGLLEFQADGMDDYLSYERVKQDFPGYVKRLIKSGKPFFLPPGQSPYHLYWLVDGDEYVGRLSLRTKNTRDVMSYLGHIGYAIRPGRRGRGCGTEILRLGLINARKMGFERVLLTCADFNEASRRVIVKNGGVYENSVPDPQGIVRERYWIEL</sequence>
<evidence type="ECO:0000313" key="2">
    <source>
        <dbReference type="EMBL" id="MBC8530375.1"/>
    </source>
</evidence>
<dbReference type="PANTHER" id="PTHR39173:SF1">
    <property type="entry name" value="ACETYLTRANSFERASE"/>
    <property type="match status" value="1"/>
</dbReference>
<keyword evidence="3" id="KW-1185">Reference proteome</keyword>
<dbReference type="EMBL" id="JACRSR010000001">
    <property type="protein sequence ID" value="MBC8530375.1"/>
    <property type="molecule type" value="Genomic_DNA"/>
</dbReference>
<proteinExistence type="predicted"/>
<name>A0A926HP68_9FIRM</name>
<comment type="caution">
    <text evidence="2">The sequence shown here is derived from an EMBL/GenBank/DDBJ whole genome shotgun (WGS) entry which is preliminary data.</text>
</comment>
<dbReference type="PANTHER" id="PTHR39173">
    <property type="entry name" value="ACETYLTRANSFERASE"/>
    <property type="match status" value="1"/>
</dbReference>
<evidence type="ECO:0000313" key="3">
    <source>
        <dbReference type="Proteomes" id="UP000623172"/>
    </source>
</evidence>
<reference evidence="2" key="1">
    <citation type="submission" date="2020-08" db="EMBL/GenBank/DDBJ databases">
        <title>Genome public.</title>
        <authorList>
            <person name="Liu C."/>
            <person name="Sun Q."/>
        </authorList>
    </citation>
    <scope>NUCLEOTIDE SEQUENCE</scope>
    <source>
        <strain evidence="2">NSJ-53</strain>
    </source>
</reference>
<organism evidence="2 3">
    <name type="scientific">Gehongia tenuis</name>
    <dbReference type="NCBI Taxonomy" id="2763655"/>
    <lineage>
        <taxon>Bacteria</taxon>
        <taxon>Bacillati</taxon>
        <taxon>Bacillota</taxon>
        <taxon>Clostridia</taxon>
        <taxon>Christensenellales</taxon>
        <taxon>Christensenellaceae</taxon>
        <taxon>Gehongia</taxon>
    </lineage>
</organism>
<dbReference type="SUPFAM" id="SSF55729">
    <property type="entry name" value="Acyl-CoA N-acyltransferases (Nat)"/>
    <property type="match status" value="1"/>
</dbReference>
<dbReference type="InterPro" id="IPR000182">
    <property type="entry name" value="GNAT_dom"/>
</dbReference>
<protein>
    <submittedName>
        <fullName evidence="2">GNAT family N-acetyltransferase</fullName>
    </submittedName>
</protein>
<dbReference type="PROSITE" id="PS51186">
    <property type="entry name" value="GNAT"/>
    <property type="match status" value="1"/>
</dbReference>
<dbReference type="Gene3D" id="3.40.630.30">
    <property type="match status" value="1"/>
</dbReference>
<dbReference type="Pfam" id="PF13302">
    <property type="entry name" value="Acetyltransf_3"/>
    <property type="match status" value="1"/>
</dbReference>
<dbReference type="Proteomes" id="UP000623172">
    <property type="component" value="Unassembled WGS sequence"/>
</dbReference>
<dbReference type="GO" id="GO:0016747">
    <property type="term" value="F:acyltransferase activity, transferring groups other than amino-acyl groups"/>
    <property type="evidence" value="ECO:0007669"/>
    <property type="project" value="InterPro"/>
</dbReference>
<dbReference type="InterPro" id="IPR016181">
    <property type="entry name" value="Acyl_CoA_acyltransferase"/>
</dbReference>